<gene>
    <name evidence="7" type="ORF">GCM10022255_040690</name>
</gene>
<dbReference type="Gene3D" id="3.40.50.300">
    <property type="entry name" value="P-loop containing nucleotide triphosphate hydrolases"/>
    <property type="match status" value="1"/>
</dbReference>
<evidence type="ECO:0000256" key="2">
    <source>
        <dbReference type="ARBA" id="ARBA00023125"/>
    </source>
</evidence>
<dbReference type="InterPro" id="IPR058852">
    <property type="entry name" value="HTH_77"/>
</dbReference>
<dbReference type="PANTHER" id="PTHR47691:SF3">
    <property type="entry name" value="HTH-TYPE TRANSCRIPTIONAL REGULATOR RV0890C-RELATED"/>
    <property type="match status" value="1"/>
</dbReference>
<feature type="region of interest" description="Disordered" evidence="5">
    <location>
        <begin position="56"/>
        <end position="76"/>
    </location>
</feature>
<dbReference type="InterPro" id="IPR027417">
    <property type="entry name" value="P-loop_NTPase"/>
</dbReference>
<evidence type="ECO:0000313" key="8">
    <source>
        <dbReference type="Proteomes" id="UP001500620"/>
    </source>
</evidence>
<dbReference type="InterPro" id="IPR041664">
    <property type="entry name" value="AAA_16"/>
</dbReference>
<dbReference type="PROSITE" id="PS51755">
    <property type="entry name" value="OMPR_PHOB"/>
    <property type="match status" value="1"/>
</dbReference>
<dbReference type="PROSITE" id="PS50005">
    <property type="entry name" value="TPR"/>
    <property type="match status" value="1"/>
</dbReference>
<dbReference type="Pfam" id="PF13191">
    <property type="entry name" value="AAA_16"/>
    <property type="match status" value="1"/>
</dbReference>
<dbReference type="Pfam" id="PF03704">
    <property type="entry name" value="BTAD"/>
    <property type="match status" value="1"/>
</dbReference>
<dbReference type="Pfam" id="PF13424">
    <property type="entry name" value="TPR_12"/>
    <property type="match status" value="1"/>
</dbReference>
<comment type="caution">
    <text evidence="7">The sequence shown here is derived from an EMBL/GenBank/DDBJ whole genome shotgun (WGS) entry which is preliminary data.</text>
</comment>
<dbReference type="SUPFAM" id="SSF46894">
    <property type="entry name" value="C-terminal effector domain of the bipartite response regulators"/>
    <property type="match status" value="1"/>
</dbReference>
<keyword evidence="2 4" id="KW-0238">DNA-binding</keyword>
<dbReference type="InterPro" id="IPR005158">
    <property type="entry name" value="BTAD"/>
</dbReference>
<name>A0ABP8DA23_9ACTN</name>
<evidence type="ECO:0000256" key="4">
    <source>
        <dbReference type="PROSITE-ProRule" id="PRU01091"/>
    </source>
</evidence>
<keyword evidence="3" id="KW-0802">TPR repeat</keyword>
<dbReference type="InterPro" id="IPR011990">
    <property type="entry name" value="TPR-like_helical_dom_sf"/>
</dbReference>
<dbReference type="PANTHER" id="PTHR47691">
    <property type="entry name" value="REGULATOR-RELATED"/>
    <property type="match status" value="1"/>
</dbReference>
<dbReference type="SMART" id="SM00862">
    <property type="entry name" value="Trans_reg_C"/>
    <property type="match status" value="1"/>
</dbReference>
<dbReference type="PRINTS" id="PR00364">
    <property type="entry name" value="DISEASERSIST"/>
</dbReference>
<dbReference type="Gene3D" id="1.10.10.10">
    <property type="entry name" value="Winged helix-like DNA-binding domain superfamily/Winged helix DNA-binding domain"/>
    <property type="match status" value="1"/>
</dbReference>
<protein>
    <submittedName>
        <fullName evidence="7">BTAD domain-containing putative transcriptional regulator</fullName>
    </submittedName>
</protein>
<dbReference type="SMART" id="SM01043">
    <property type="entry name" value="BTAD"/>
    <property type="match status" value="1"/>
</dbReference>
<dbReference type="InterPro" id="IPR016032">
    <property type="entry name" value="Sig_transdc_resp-reg_C-effctor"/>
</dbReference>
<dbReference type="CDD" id="cd15831">
    <property type="entry name" value="BTAD"/>
    <property type="match status" value="1"/>
</dbReference>
<sequence>MQVGLLGPLTVDIDGRPIEVGGARLRTLLVRLALEPGRFVPLDQLVEALWPESAPAAGSRVSGSGRPGGPAPADPANAVQSLVSRLRKALGGHPALESGARGYRLDIEPGDVDACRFERLVAEGRRALRADDPQEASRLLREALDLWRGPALTDIAEQDAIVARWDELRLSATEDLIEASGFAAETRAGAIADLQELIVANPLRERLVALLIRALHADGRQAEALAAFEECRLRLADELGADPSPELRDAHVAVLRAGARSPRSGNLRAPLTSFVGRDDDVERLATQVADSRLVTLVGPGGAGKTRLAATVAATAGRQLTDGAWLVELAPVAEAAEVPAAVLRTLTSGGIAQLETPRHPRRGDVLDQLAETLTLTGVLLVLDNCEHVVDAAANLSEELLGRCPKLRILATSREPLGILGETLFPVGPLQLPDPVPVPPASRPAHHAALLGGHEPATADVVARACASPAVELLRDRAAAVRPGFTVTDDNVAAVVEICRRLDGLPLAIELAAARLRSFTPEQVAARLGDRFRLLTGGSRTALPRHRTLHAVVAWSWDLLGPQEREFAEALAVFPGTFDADAAAAVSGAADAEARLDTLVDRSLLQVVGGSRVRYRMLETIREFALEELGRRGGVGPARAAHAAHFLALMEEAEPHLRTWAQLEWLDRLRPEQDNIYAAVSHVCDVGDGLSAFRFGAANGWFWTFEDNHADATMWLRRILAVADSGPEPVPLDLQLVVRSMYVVNSGLAGDFQYDPGQLEELIELAAVAPPGGHPFVALIEPVVLLFRDDSENGGALIRERLESSPDTWTRAMLLSILGHLHENDGDIDGMVRYLNASVEEFRRIGERWGLAMTLASVADAYTRRGDFARAIAHFEESVELHGQLGIRSSDAYLRVSMAALRRHTDGPQAAQALLRAFVEDAGQSARDVSHAMLELGHLARDAGDWGEAERLYVEAWRLQRESRLVAPQYKAIVLAARAEIDVVRGDLDLARTRLAEAMELAVSVRDMPVVGRLAITLAALTTALDEPVRAAEMLGAAEQVAGARDAANVDWTQRLATLRARLGDEALETALARGMKLPRADALAFLKP</sequence>
<proteinExistence type="inferred from homology"/>
<dbReference type="Pfam" id="PF25872">
    <property type="entry name" value="HTH_77"/>
    <property type="match status" value="1"/>
</dbReference>
<reference evidence="8" key="1">
    <citation type="journal article" date="2019" name="Int. J. Syst. Evol. Microbiol.">
        <title>The Global Catalogue of Microorganisms (GCM) 10K type strain sequencing project: providing services to taxonomists for standard genome sequencing and annotation.</title>
        <authorList>
            <consortium name="The Broad Institute Genomics Platform"/>
            <consortium name="The Broad Institute Genome Sequencing Center for Infectious Disease"/>
            <person name="Wu L."/>
            <person name="Ma J."/>
        </authorList>
    </citation>
    <scope>NUCLEOTIDE SEQUENCE [LARGE SCALE GENOMIC DNA]</scope>
    <source>
        <strain evidence="8">JCM 17441</strain>
    </source>
</reference>
<dbReference type="InterPro" id="IPR036388">
    <property type="entry name" value="WH-like_DNA-bd_sf"/>
</dbReference>
<evidence type="ECO:0000313" key="7">
    <source>
        <dbReference type="EMBL" id="GAA4250750.1"/>
    </source>
</evidence>
<evidence type="ECO:0000256" key="1">
    <source>
        <dbReference type="ARBA" id="ARBA00005820"/>
    </source>
</evidence>
<evidence type="ECO:0000256" key="5">
    <source>
        <dbReference type="SAM" id="MobiDB-lite"/>
    </source>
</evidence>
<dbReference type="SUPFAM" id="SSF52540">
    <property type="entry name" value="P-loop containing nucleoside triphosphate hydrolases"/>
    <property type="match status" value="1"/>
</dbReference>
<keyword evidence="8" id="KW-1185">Reference proteome</keyword>
<dbReference type="EMBL" id="BAABAT010000010">
    <property type="protein sequence ID" value="GAA4250750.1"/>
    <property type="molecule type" value="Genomic_DNA"/>
</dbReference>
<organism evidence="7 8">
    <name type="scientific">Dactylosporangium darangshiense</name>
    <dbReference type="NCBI Taxonomy" id="579108"/>
    <lineage>
        <taxon>Bacteria</taxon>
        <taxon>Bacillati</taxon>
        <taxon>Actinomycetota</taxon>
        <taxon>Actinomycetes</taxon>
        <taxon>Micromonosporales</taxon>
        <taxon>Micromonosporaceae</taxon>
        <taxon>Dactylosporangium</taxon>
    </lineage>
</organism>
<dbReference type="Gene3D" id="1.25.40.10">
    <property type="entry name" value="Tetratricopeptide repeat domain"/>
    <property type="match status" value="2"/>
</dbReference>
<dbReference type="SMART" id="SM00028">
    <property type="entry name" value="TPR"/>
    <property type="match status" value="3"/>
</dbReference>
<comment type="similarity">
    <text evidence="1">Belongs to the AfsR/DnrI/RedD regulatory family.</text>
</comment>
<dbReference type="SUPFAM" id="SSF48452">
    <property type="entry name" value="TPR-like"/>
    <property type="match status" value="3"/>
</dbReference>
<dbReference type="Proteomes" id="UP001500620">
    <property type="component" value="Unassembled WGS sequence"/>
</dbReference>
<feature type="repeat" description="TPR" evidence="3">
    <location>
        <begin position="850"/>
        <end position="883"/>
    </location>
</feature>
<accession>A0ABP8DA23</accession>
<evidence type="ECO:0000256" key="3">
    <source>
        <dbReference type="PROSITE-ProRule" id="PRU00339"/>
    </source>
</evidence>
<dbReference type="InterPro" id="IPR001867">
    <property type="entry name" value="OmpR/PhoB-type_DNA-bd"/>
</dbReference>
<dbReference type="RefSeq" id="WP_345128671.1">
    <property type="nucleotide sequence ID" value="NZ_BAABAT010000010.1"/>
</dbReference>
<dbReference type="InterPro" id="IPR019734">
    <property type="entry name" value="TPR_rpt"/>
</dbReference>
<feature type="DNA-binding region" description="OmpR/PhoB-type" evidence="4">
    <location>
        <begin position="1"/>
        <end position="107"/>
    </location>
</feature>
<feature type="domain" description="OmpR/PhoB-type" evidence="6">
    <location>
        <begin position="1"/>
        <end position="107"/>
    </location>
</feature>
<evidence type="ECO:0000259" key="6">
    <source>
        <dbReference type="PROSITE" id="PS51755"/>
    </source>
</evidence>